<organism evidence="1 2">
    <name type="scientific">Tetranychus urticae</name>
    <name type="common">Two-spotted spider mite</name>
    <dbReference type="NCBI Taxonomy" id="32264"/>
    <lineage>
        <taxon>Eukaryota</taxon>
        <taxon>Metazoa</taxon>
        <taxon>Ecdysozoa</taxon>
        <taxon>Arthropoda</taxon>
        <taxon>Chelicerata</taxon>
        <taxon>Arachnida</taxon>
        <taxon>Acari</taxon>
        <taxon>Acariformes</taxon>
        <taxon>Trombidiformes</taxon>
        <taxon>Prostigmata</taxon>
        <taxon>Eleutherengona</taxon>
        <taxon>Raphignathae</taxon>
        <taxon>Tetranychoidea</taxon>
        <taxon>Tetranychidae</taxon>
        <taxon>Tetranychus</taxon>
    </lineage>
</organism>
<proteinExistence type="predicted"/>
<accession>T1KKG8</accession>
<reference evidence="1" key="2">
    <citation type="submission" date="2015-06" db="UniProtKB">
        <authorList>
            <consortium name="EnsemblMetazoa"/>
        </authorList>
    </citation>
    <scope>IDENTIFICATION</scope>
</reference>
<sequence>MPCESVIWPVDKILEKKHFSTLKGGNRMKS</sequence>
<dbReference type="EnsemblMetazoa" id="tetur13g03680.1">
    <property type="protein sequence ID" value="tetur13g03680.1"/>
    <property type="gene ID" value="tetur13g03680"/>
</dbReference>
<dbReference type="AlphaFoldDB" id="T1KKG8"/>
<keyword evidence="2" id="KW-1185">Reference proteome</keyword>
<evidence type="ECO:0000313" key="2">
    <source>
        <dbReference type="Proteomes" id="UP000015104"/>
    </source>
</evidence>
<name>T1KKG8_TETUR</name>
<reference evidence="2" key="1">
    <citation type="submission" date="2011-08" db="EMBL/GenBank/DDBJ databases">
        <authorList>
            <person name="Rombauts S."/>
        </authorList>
    </citation>
    <scope>NUCLEOTIDE SEQUENCE</scope>
    <source>
        <strain evidence="2">London</strain>
    </source>
</reference>
<dbReference type="Proteomes" id="UP000015104">
    <property type="component" value="Unassembled WGS sequence"/>
</dbReference>
<evidence type="ECO:0000313" key="1">
    <source>
        <dbReference type="EnsemblMetazoa" id="tetur13g03680.1"/>
    </source>
</evidence>
<dbReference type="HOGENOM" id="CLU_3406798_0_0_1"/>
<protein>
    <submittedName>
        <fullName evidence="1">Uncharacterized protein</fullName>
    </submittedName>
</protein>
<dbReference type="EMBL" id="CAEY01000176">
    <property type="status" value="NOT_ANNOTATED_CDS"/>
    <property type="molecule type" value="Genomic_DNA"/>
</dbReference>